<dbReference type="Proteomes" id="UP000004416">
    <property type="component" value="Unassembled WGS sequence"/>
</dbReference>
<accession>G9XP04</accession>
<dbReference type="EMBL" id="AFZX01000069">
    <property type="protein sequence ID" value="EHL06651.1"/>
    <property type="molecule type" value="Genomic_DNA"/>
</dbReference>
<protein>
    <submittedName>
        <fullName evidence="1">Uncharacterized protein</fullName>
    </submittedName>
</protein>
<reference evidence="1 2" key="1">
    <citation type="submission" date="2011-08" db="EMBL/GenBank/DDBJ databases">
        <authorList>
            <person name="Weinstock G."/>
            <person name="Sodergren E."/>
            <person name="Clifton S."/>
            <person name="Fulton L."/>
            <person name="Fulton B."/>
            <person name="Courtney L."/>
            <person name="Fronick C."/>
            <person name="Harrison M."/>
            <person name="Strong C."/>
            <person name="Farmer C."/>
            <person name="Delahaunty K."/>
            <person name="Markovic C."/>
            <person name="Hall O."/>
            <person name="Minx P."/>
            <person name="Tomlinson C."/>
            <person name="Mitreva M."/>
            <person name="Hou S."/>
            <person name="Chen J."/>
            <person name="Wollam A."/>
            <person name="Pepin K.H."/>
            <person name="Johnson M."/>
            <person name="Bhonagiri V."/>
            <person name="Zhang X."/>
            <person name="Suruliraj S."/>
            <person name="Warren W."/>
            <person name="Chinwalla A."/>
            <person name="Mardis E.R."/>
            <person name="Wilson R.K."/>
        </authorList>
    </citation>
    <scope>NUCLEOTIDE SEQUENCE [LARGE SCALE GENOMIC DNA]</scope>
    <source>
        <strain evidence="1 2">DP7</strain>
    </source>
</reference>
<evidence type="ECO:0000313" key="1">
    <source>
        <dbReference type="EMBL" id="EHL06651.1"/>
    </source>
</evidence>
<organism evidence="1 2">
    <name type="scientific">Desulfitobacterium hafniense DP7</name>
    <dbReference type="NCBI Taxonomy" id="537010"/>
    <lineage>
        <taxon>Bacteria</taxon>
        <taxon>Bacillati</taxon>
        <taxon>Bacillota</taxon>
        <taxon>Clostridia</taxon>
        <taxon>Eubacteriales</taxon>
        <taxon>Desulfitobacteriaceae</taxon>
        <taxon>Desulfitobacterium</taxon>
    </lineage>
</organism>
<proteinExistence type="predicted"/>
<comment type="caution">
    <text evidence="1">The sequence shown here is derived from an EMBL/GenBank/DDBJ whole genome shotgun (WGS) entry which is preliminary data.</text>
</comment>
<sequence>MAPTMRAKKTRGRRRFQTMDSWAEDQLGSKLKKGRWFKMIFQVR</sequence>
<gene>
    <name evidence="1" type="ORF">HMPREF0322_02700</name>
</gene>
<name>G9XP04_DESHA</name>
<dbReference type="HOGENOM" id="CLU_3215317_0_0_9"/>
<evidence type="ECO:0000313" key="2">
    <source>
        <dbReference type="Proteomes" id="UP000004416"/>
    </source>
</evidence>
<dbReference type="AlphaFoldDB" id="G9XP04"/>